<name>A0A8E2EWQ4_9PEZI</name>
<organism evidence="7 8">
    <name type="scientific">Glonium stellatum</name>
    <dbReference type="NCBI Taxonomy" id="574774"/>
    <lineage>
        <taxon>Eukaryota</taxon>
        <taxon>Fungi</taxon>
        <taxon>Dikarya</taxon>
        <taxon>Ascomycota</taxon>
        <taxon>Pezizomycotina</taxon>
        <taxon>Dothideomycetes</taxon>
        <taxon>Pleosporomycetidae</taxon>
        <taxon>Gloniales</taxon>
        <taxon>Gloniaceae</taxon>
        <taxon>Glonium</taxon>
    </lineage>
</organism>
<proteinExistence type="inferred from homology"/>
<keyword evidence="3 6" id="KW-0812">Transmembrane</keyword>
<evidence type="ECO:0000256" key="1">
    <source>
        <dbReference type="ARBA" id="ARBA00004141"/>
    </source>
</evidence>
<dbReference type="Pfam" id="PF02133">
    <property type="entry name" value="Transp_cyt_pur"/>
    <property type="match status" value="2"/>
</dbReference>
<feature type="transmembrane region" description="Helical" evidence="6">
    <location>
        <begin position="359"/>
        <end position="380"/>
    </location>
</feature>
<evidence type="ECO:0000256" key="3">
    <source>
        <dbReference type="ARBA" id="ARBA00022692"/>
    </source>
</evidence>
<reference evidence="7 8" key="1">
    <citation type="journal article" date="2016" name="Nat. Commun.">
        <title>Ectomycorrhizal ecology is imprinted in the genome of the dominant symbiotic fungus Cenococcum geophilum.</title>
        <authorList>
            <consortium name="DOE Joint Genome Institute"/>
            <person name="Peter M."/>
            <person name="Kohler A."/>
            <person name="Ohm R.A."/>
            <person name="Kuo A."/>
            <person name="Krutzmann J."/>
            <person name="Morin E."/>
            <person name="Arend M."/>
            <person name="Barry K.W."/>
            <person name="Binder M."/>
            <person name="Choi C."/>
            <person name="Clum A."/>
            <person name="Copeland A."/>
            <person name="Grisel N."/>
            <person name="Haridas S."/>
            <person name="Kipfer T."/>
            <person name="LaButti K."/>
            <person name="Lindquist E."/>
            <person name="Lipzen A."/>
            <person name="Maire R."/>
            <person name="Meier B."/>
            <person name="Mihaltcheva S."/>
            <person name="Molinier V."/>
            <person name="Murat C."/>
            <person name="Poggeler S."/>
            <person name="Quandt C.A."/>
            <person name="Sperisen C."/>
            <person name="Tritt A."/>
            <person name="Tisserant E."/>
            <person name="Crous P.W."/>
            <person name="Henrissat B."/>
            <person name="Nehls U."/>
            <person name="Egli S."/>
            <person name="Spatafora J.W."/>
            <person name="Grigoriev I.V."/>
            <person name="Martin F.M."/>
        </authorList>
    </citation>
    <scope>NUCLEOTIDE SEQUENCE [LARGE SCALE GENOMIC DNA]</scope>
    <source>
        <strain evidence="7 8">CBS 207.34</strain>
    </source>
</reference>
<dbReference type="OrthoDB" id="2018619at2759"/>
<feature type="transmembrane region" description="Helical" evidence="6">
    <location>
        <begin position="171"/>
        <end position="189"/>
    </location>
</feature>
<dbReference type="AlphaFoldDB" id="A0A8E2EWQ4"/>
<evidence type="ECO:0000256" key="6">
    <source>
        <dbReference type="SAM" id="Phobius"/>
    </source>
</evidence>
<comment type="similarity">
    <text evidence="2">Belongs to the purine-cytosine permease (2.A.39) family.</text>
</comment>
<dbReference type="InterPro" id="IPR045225">
    <property type="entry name" value="Uracil/uridine/allantoin_perm"/>
</dbReference>
<feature type="transmembrane region" description="Helical" evidence="6">
    <location>
        <begin position="236"/>
        <end position="257"/>
    </location>
</feature>
<dbReference type="InterPro" id="IPR001248">
    <property type="entry name" value="Pur-cyt_permease"/>
</dbReference>
<keyword evidence="5 6" id="KW-0472">Membrane</keyword>
<protein>
    <submittedName>
        <fullName evidence="7">NCS1 allantoate transporter</fullName>
    </submittedName>
</protein>
<dbReference type="Gene3D" id="1.10.4160.10">
    <property type="entry name" value="Hydantoin permease"/>
    <property type="match status" value="1"/>
</dbReference>
<dbReference type="PANTHER" id="PTHR30618">
    <property type="entry name" value="NCS1 FAMILY PURINE/PYRIMIDINE TRANSPORTER"/>
    <property type="match status" value="1"/>
</dbReference>
<dbReference type="Proteomes" id="UP000250140">
    <property type="component" value="Unassembled WGS sequence"/>
</dbReference>
<feature type="transmembrane region" description="Helical" evidence="6">
    <location>
        <begin position="264"/>
        <end position="281"/>
    </location>
</feature>
<keyword evidence="8" id="KW-1185">Reference proteome</keyword>
<dbReference type="EMBL" id="KV750098">
    <property type="protein sequence ID" value="OCL06286.1"/>
    <property type="molecule type" value="Genomic_DNA"/>
</dbReference>
<gene>
    <name evidence="7" type="ORF">AOQ84DRAFT_399093</name>
</gene>
<feature type="transmembrane region" description="Helical" evidence="6">
    <location>
        <begin position="45"/>
        <end position="69"/>
    </location>
</feature>
<feature type="transmembrane region" description="Helical" evidence="6">
    <location>
        <begin position="401"/>
        <end position="420"/>
    </location>
</feature>
<keyword evidence="4 6" id="KW-1133">Transmembrane helix</keyword>
<feature type="transmembrane region" description="Helical" evidence="6">
    <location>
        <begin position="111"/>
        <end position="133"/>
    </location>
</feature>
<evidence type="ECO:0000256" key="4">
    <source>
        <dbReference type="ARBA" id="ARBA00022989"/>
    </source>
</evidence>
<sequence length="483" mass="53231">MLIVHPSSWALPKQSSSIAPEHVWSNADQDPVSPEKRTWDGFSFVMYWFSDLVSISGWSAASSVVTTGLSATDSALIILVAAICNAIPTALNGAIGANLHIPFPIAIRASYGHWFSYFCIISRGILALFWFGIRNAFGGSCVTPMITAIWPSYANLPNHLPASAQITTQGMISYFIYNLIQFPFLLIPTYKLQRMFIVKMIVVPPTALAMVIWISIKAGSGGNFFHQPATVHGSTRAWLWLSNLTSVTGGFSTLALPFIPSFKVIVGIFGIVAASASKQLYGTTLWSPLDIVAHWQGSPGGRAAAFFCSSVWLSAQICTNVSANSVSFANDLTTLAPKWFNVKRGAIIINSAQTFLNFMSAYAIFMAPMAGQLFCDYWLVKRKRLDVPALYDINGIYCYKFGTNWRALVSTIVVIIPLLPGLANKVTPNNVHINTGLEHLFSFNWIYGFSLSIFLYYFLNYFWPDHRTLVPLIVYGTTDSAVE</sequence>
<dbReference type="PANTHER" id="PTHR30618:SF0">
    <property type="entry name" value="PURINE-URACIL PERMEASE NCS1"/>
    <property type="match status" value="1"/>
</dbReference>
<evidence type="ECO:0000313" key="7">
    <source>
        <dbReference type="EMBL" id="OCL06286.1"/>
    </source>
</evidence>
<evidence type="ECO:0000256" key="5">
    <source>
        <dbReference type="ARBA" id="ARBA00023136"/>
    </source>
</evidence>
<evidence type="ECO:0000313" key="8">
    <source>
        <dbReference type="Proteomes" id="UP000250140"/>
    </source>
</evidence>
<dbReference type="GO" id="GO:0015205">
    <property type="term" value="F:nucleobase transmembrane transporter activity"/>
    <property type="evidence" value="ECO:0007669"/>
    <property type="project" value="TreeGrafter"/>
</dbReference>
<dbReference type="GO" id="GO:0005886">
    <property type="term" value="C:plasma membrane"/>
    <property type="evidence" value="ECO:0007669"/>
    <property type="project" value="TreeGrafter"/>
</dbReference>
<feature type="transmembrane region" description="Helical" evidence="6">
    <location>
        <begin position="196"/>
        <end position="216"/>
    </location>
</feature>
<accession>A0A8E2EWQ4</accession>
<feature type="transmembrane region" description="Helical" evidence="6">
    <location>
        <begin position="440"/>
        <end position="459"/>
    </location>
</feature>
<evidence type="ECO:0000256" key="2">
    <source>
        <dbReference type="ARBA" id="ARBA00008974"/>
    </source>
</evidence>
<feature type="transmembrane region" description="Helical" evidence="6">
    <location>
        <begin position="75"/>
        <end position="99"/>
    </location>
</feature>
<comment type="subcellular location">
    <subcellularLocation>
        <location evidence="1">Membrane</location>
        <topology evidence="1">Multi-pass membrane protein</topology>
    </subcellularLocation>
</comment>